<dbReference type="Proteomes" id="UP001500221">
    <property type="component" value="Unassembled WGS sequence"/>
</dbReference>
<comment type="caution">
    <text evidence="3">The sequence shown here is derived from an EMBL/GenBank/DDBJ whole genome shotgun (WGS) entry which is preliminary data.</text>
</comment>
<organism evidence="3 4">
    <name type="scientific">Nocardioides marinquilinus</name>
    <dbReference type="NCBI Taxonomy" id="1210400"/>
    <lineage>
        <taxon>Bacteria</taxon>
        <taxon>Bacillati</taxon>
        <taxon>Actinomycetota</taxon>
        <taxon>Actinomycetes</taxon>
        <taxon>Propionibacteriales</taxon>
        <taxon>Nocardioidaceae</taxon>
        <taxon>Nocardioides</taxon>
    </lineage>
</organism>
<evidence type="ECO:0000256" key="2">
    <source>
        <dbReference type="SAM" id="SignalP"/>
    </source>
</evidence>
<proteinExistence type="predicted"/>
<reference evidence="4" key="1">
    <citation type="journal article" date="2019" name="Int. J. Syst. Evol. Microbiol.">
        <title>The Global Catalogue of Microorganisms (GCM) 10K type strain sequencing project: providing services to taxonomists for standard genome sequencing and annotation.</title>
        <authorList>
            <consortium name="The Broad Institute Genomics Platform"/>
            <consortium name="The Broad Institute Genome Sequencing Center for Infectious Disease"/>
            <person name="Wu L."/>
            <person name="Ma J."/>
        </authorList>
    </citation>
    <scope>NUCLEOTIDE SEQUENCE [LARGE SCALE GENOMIC DNA]</scope>
    <source>
        <strain evidence="4">JCM 18459</strain>
    </source>
</reference>
<keyword evidence="4" id="KW-1185">Reference proteome</keyword>
<feature type="chain" id="PRO_5045751089" evidence="2">
    <location>
        <begin position="30"/>
        <end position="431"/>
    </location>
</feature>
<keyword evidence="2" id="KW-0732">Signal</keyword>
<evidence type="ECO:0000313" key="3">
    <source>
        <dbReference type="EMBL" id="GAA5144015.1"/>
    </source>
</evidence>
<feature type="signal peptide" evidence="2">
    <location>
        <begin position="1"/>
        <end position="29"/>
    </location>
</feature>
<accession>A0ABP9PF76</accession>
<dbReference type="RefSeq" id="WP_345455291.1">
    <property type="nucleotide sequence ID" value="NZ_BAABKG010000001.1"/>
</dbReference>
<gene>
    <name evidence="3" type="ORF">GCM10023340_10790</name>
</gene>
<dbReference type="EMBL" id="BAABKG010000001">
    <property type="protein sequence ID" value="GAA5144015.1"/>
    <property type="molecule type" value="Genomic_DNA"/>
</dbReference>
<evidence type="ECO:0000256" key="1">
    <source>
        <dbReference type="SAM" id="MobiDB-lite"/>
    </source>
</evidence>
<feature type="compositionally biased region" description="Low complexity" evidence="1">
    <location>
        <begin position="26"/>
        <end position="53"/>
    </location>
</feature>
<sequence length="431" mass="46102">MKLNRAGAGLAAAALTATLAVTTPGTATAAPTADRTSDATASASTSAAQQTVAEENQERYDRIVALLPADWEQRRDEARGRFGIDHSPVEDILAGKLDRAIAASPDGVIDPTDYECAPTALDAYVDTILADIDPITLLILSLTGALDMPTYEAILHGSPKDADFALLPAYQQRLSSTFGYAQRFWDVRLDDVQLMAMHGEMLTDRNRVARTVEYLYGVGPADATDIADEIVAIVESDPALEGGANPIFTLNAFAFTGEGDPDKAIRKLKDKMVFGDGILDALATAGLGRIGPEAVLGHEMAHHVQYEDDLFDTDLEGPEATRRTELMADGFGTYFVTHKKGLAAKPNLVLETQQAFYTVGDCAFDNPGHHGTPNQRRAASAWGAAEVAYAANPNKVLPSLKLARRFEKVLPELVKPDAPGSMSAYRALVAS</sequence>
<protein>
    <submittedName>
        <fullName evidence="3">Uncharacterized protein</fullName>
    </submittedName>
</protein>
<feature type="region of interest" description="Disordered" evidence="1">
    <location>
        <begin position="26"/>
        <end position="55"/>
    </location>
</feature>
<evidence type="ECO:0000313" key="4">
    <source>
        <dbReference type="Proteomes" id="UP001500221"/>
    </source>
</evidence>
<name>A0ABP9PF76_9ACTN</name>